<comment type="caution">
    <text evidence="2">The sequence shown here is derived from an EMBL/GenBank/DDBJ whole genome shotgun (WGS) entry which is preliminary data.</text>
</comment>
<dbReference type="RefSeq" id="WP_160754719.1">
    <property type="nucleotide sequence ID" value="NZ_WTYL01000001.1"/>
</dbReference>
<dbReference type="AlphaFoldDB" id="A0A845AXV0"/>
<proteinExistence type="predicted"/>
<protein>
    <submittedName>
        <fullName evidence="2">Uncharacterized protein</fullName>
    </submittedName>
</protein>
<accession>A0A845AXV0</accession>
<name>A0A845AXV0_9SPHN</name>
<reference evidence="2 3" key="1">
    <citation type="submission" date="2019-12" db="EMBL/GenBank/DDBJ databases">
        <title>Genomic-based taxomic classification of the family Erythrobacteraceae.</title>
        <authorList>
            <person name="Xu L."/>
        </authorList>
    </citation>
    <scope>NUCLEOTIDE SEQUENCE [LARGE SCALE GENOMIC DNA]</scope>
    <source>
        <strain evidence="2 3">KCTC 42453</strain>
    </source>
</reference>
<gene>
    <name evidence="2" type="ORF">GRI65_01215</name>
</gene>
<dbReference type="EMBL" id="WTYL01000001">
    <property type="protein sequence ID" value="MXP43070.1"/>
    <property type="molecule type" value="Genomic_DNA"/>
</dbReference>
<evidence type="ECO:0000313" key="3">
    <source>
        <dbReference type="Proteomes" id="UP000431922"/>
    </source>
</evidence>
<feature type="region of interest" description="Disordered" evidence="1">
    <location>
        <begin position="1"/>
        <end position="46"/>
    </location>
</feature>
<organism evidence="2 3">
    <name type="scientific">Allopontixanthobacter sediminis</name>
    <dbReference type="NCBI Taxonomy" id="1689985"/>
    <lineage>
        <taxon>Bacteria</taxon>
        <taxon>Pseudomonadati</taxon>
        <taxon>Pseudomonadota</taxon>
        <taxon>Alphaproteobacteria</taxon>
        <taxon>Sphingomonadales</taxon>
        <taxon>Erythrobacteraceae</taxon>
        <taxon>Allopontixanthobacter</taxon>
    </lineage>
</organism>
<evidence type="ECO:0000256" key="1">
    <source>
        <dbReference type="SAM" id="MobiDB-lite"/>
    </source>
</evidence>
<keyword evidence="3" id="KW-1185">Reference proteome</keyword>
<dbReference type="Proteomes" id="UP000431922">
    <property type="component" value="Unassembled WGS sequence"/>
</dbReference>
<sequence>MNDNEKKTFTTQEGPDRGRDKPGSDRERPADAPKPKPSDTDKREGK</sequence>
<evidence type="ECO:0000313" key="2">
    <source>
        <dbReference type="EMBL" id="MXP43070.1"/>
    </source>
</evidence>